<reference evidence="1" key="1">
    <citation type="submission" date="2013-07" db="EMBL/GenBank/DDBJ databases">
        <title>The genome of Eucalyptus grandis.</title>
        <authorList>
            <person name="Schmutz J."/>
            <person name="Hayes R."/>
            <person name="Myburg A."/>
            <person name="Tuskan G."/>
            <person name="Grattapaglia D."/>
            <person name="Rokhsar D.S."/>
        </authorList>
    </citation>
    <scope>NUCLEOTIDE SEQUENCE</scope>
    <source>
        <tissue evidence="1">Leaf extractions</tissue>
    </source>
</reference>
<organism evidence="1">
    <name type="scientific">Eucalyptus grandis</name>
    <name type="common">Flooded gum</name>
    <dbReference type="NCBI Taxonomy" id="71139"/>
    <lineage>
        <taxon>Eukaryota</taxon>
        <taxon>Viridiplantae</taxon>
        <taxon>Streptophyta</taxon>
        <taxon>Embryophyta</taxon>
        <taxon>Tracheophyta</taxon>
        <taxon>Spermatophyta</taxon>
        <taxon>Magnoliopsida</taxon>
        <taxon>eudicotyledons</taxon>
        <taxon>Gunneridae</taxon>
        <taxon>Pentapetalae</taxon>
        <taxon>rosids</taxon>
        <taxon>malvids</taxon>
        <taxon>Myrtales</taxon>
        <taxon>Myrtaceae</taxon>
        <taxon>Myrtoideae</taxon>
        <taxon>Eucalypteae</taxon>
        <taxon>Eucalyptus</taxon>
    </lineage>
</organism>
<protein>
    <submittedName>
        <fullName evidence="1">Uncharacterized protein</fullName>
    </submittedName>
</protein>
<sequence length="107" mass="11485">MPPPSFSSVVMAQLTSHSSSVALCMSMLASSKLAKTAPPQFTVMLSPPSLCQAHHYNLRPLAAPLSIAATHVATINHPIVLPNPHHNPQGPKASRFLPFYPMSTDYV</sequence>
<gene>
    <name evidence="1" type="ORF">EUGRSUZ_E02683</name>
</gene>
<dbReference type="EMBL" id="KK198757">
    <property type="protein sequence ID" value="KCW74057.1"/>
    <property type="molecule type" value="Genomic_DNA"/>
</dbReference>
<evidence type="ECO:0000313" key="1">
    <source>
        <dbReference type="EMBL" id="KCW74057.1"/>
    </source>
</evidence>
<dbReference type="Gramene" id="KCW74057">
    <property type="protein sequence ID" value="KCW74057"/>
    <property type="gene ID" value="EUGRSUZ_E02683"/>
</dbReference>
<dbReference type="InParanoid" id="A0A059C6T3"/>
<name>A0A059C6T3_EUCGR</name>
<accession>A0A059C6T3</accession>
<dbReference type="AlphaFoldDB" id="A0A059C6T3"/>
<proteinExistence type="predicted"/>